<comment type="caution">
    <text evidence="1">The sequence shown here is derived from an EMBL/GenBank/DDBJ whole genome shotgun (WGS) entry which is preliminary data.</text>
</comment>
<dbReference type="OrthoDB" id="10652983at2759"/>
<protein>
    <submittedName>
        <fullName evidence="1">Uncharacterized protein</fullName>
    </submittedName>
</protein>
<name>A0A8K0SLD5_9HYPO</name>
<dbReference type="Proteomes" id="UP000813444">
    <property type="component" value="Unassembled WGS sequence"/>
</dbReference>
<dbReference type="AlphaFoldDB" id="A0A8K0SLD5"/>
<evidence type="ECO:0000313" key="1">
    <source>
        <dbReference type="EMBL" id="KAH7308942.1"/>
    </source>
</evidence>
<dbReference type="EMBL" id="JAGPNK010000014">
    <property type="protein sequence ID" value="KAH7308942.1"/>
    <property type="molecule type" value="Genomic_DNA"/>
</dbReference>
<proteinExistence type="predicted"/>
<evidence type="ECO:0000313" key="2">
    <source>
        <dbReference type="Proteomes" id="UP000813444"/>
    </source>
</evidence>
<keyword evidence="2" id="KW-1185">Reference proteome</keyword>
<reference evidence="1" key="1">
    <citation type="journal article" date="2021" name="Nat. Commun.">
        <title>Genetic determinants of endophytism in the Arabidopsis root mycobiome.</title>
        <authorList>
            <person name="Mesny F."/>
            <person name="Miyauchi S."/>
            <person name="Thiergart T."/>
            <person name="Pickel B."/>
            <person name="Atanasova L."/>
            <person name="Karlsson M."/>
            <person name="Huettel B."/>
            <person name="Barry K.W."/>
            <person name="Haridas S."/>
            <person name="Chen C."/>
            <person name="Bauer D."/>
            <person name="Andreopoulos W."/>
            <person name="Pangilinan J."/>
            <person name="LaButti K."/>
            <person name="Riley R."/>
            <person name="Lipzen A."/>
            <person name="Clum A."/>
            <person name="Drula E."/>
            <person name="Henrissat B."/>
            <person name="Kohler A."/>
            <person name="Grigoriev I.V."/>
            <person name="Martin F.M."/>
            <person name="Hacquard S."/>
        </authorList>
    </citation>
    <scope>NUCLEOTIDE SEQUENCE</scope>
    <source>
        <strain evidence="1">MPI-CAGE-CH-0235</strain>
    </source>
</reference>
<organism evidence="1 2">
    <name type="scientific">Stachybotrys elegans</name>
    <dbReference type="NCBI Taxonomy" id="80388"/>
    <lineage>
        <taxon>Eukaryota</taxon>
        <taxon>Fungi</taxon>
        <taxon>Dikarya</taxon>
        <taxon>Ascomycota</taxon>
        <taxon>Pezizomycotina</taxon>
        <taxon>Sordariomycetes</taxon>
        <taxon>Hypocreomycetidae</taxon>
        <taxon>Hypocreales</taxon>
        <taxon>Stachybotryaceae</taxon>
        <taxon>Stachybotrys</taxon>
    </lineage>
</organism>
<sequence length="232" mass="25741">MPGSLSFRQNVDLQRRRLKETVRAEDPAQFFAYVGQKKAAQALGSIQQTSAAGVRLAISDVEGLKKIIEKAATDQQEAFNKFTDEVMNLRNDPSIKNDKPAWEEKITEKKDALVKDVSDKIDKMTDDTVKEIEQLPPQQQDAAGDIALNAIDLVGSLFITVVEQARRVLDLVRDFLKGIWKGLQGALRTVINAVKCAVIAISGLFEHDENMKQWDGLDEAAQDFIRGHGAAH</sequence>
<gene>
    <name evidence="1" type="ORF">B0I35DRAFT_441053</name>
</gene>
<accession>A0A8K0SLD5</accession>